<comment type="caution">
    <text evidence="5">The sequence shown here is derived from an EMBL/GenBank/DDBJ whole genome shotgun (WGS) entry which is preliminary data.</text>
</comment>
<dbReference type="SMART" id="SM00091">
    <property type="entry name" value="PAS"/>
    <property type="match status" value="3"/>
</dbReference>
<dbReference type="NCBIfam" id="TIGR00229">
    <property type="entry name" value="sensory_box"/>
    <property type="match status" value="2"/>
</dbReference>
<dbReference type="PROSITE" id="PS50112">
    <property type="entry name" value="PAS"/>
    <property type="match status" value="1"/>
</dbReference>
<evidence type="ECO:0000259" key="3">
    <source>
        <dbReference type="PROSITE" id="PS50113"/>
    </source>
</evidence>
<dbReference type="Proteomes" id="UP000295361">
    <property type="component" value="Unassembled WGS sequence"/>
</dbReference>
<evidence type="ECO:0000313" key="6">
    <source>
        <dbReference type="Proteomes" id="UP000295361"/>
    </source>
</evidence>
<feature type="domain" description="GGDEF" evidence="4">
    <location>
        <begin position="733"/>
        <end position="864"/>
    </location>
</feature>
<dbReference type="SUPFAM" id="SSF55785">
    <property type="entry name" value="PYP-like sensor domain (PAS domain)"/>
    <property type="match status" value="3"/>
</dbReference>
<keyword evidence="1" id="KW-0812">Transmembrane</keyword>
<dbReference type="Pfam" id="PF13188">
    <property type="entry name" value="PAS_8"/>
    <property type="match status" value="1"/>
</dbReference>
<dbReference type="OrthoDB" id="9813903at2"/>
<keyword evidence="1" id="KW-1133">Transmembrane helix</keyword>
<dbReference type="PROSITE" id="PS50887">
    <property type="entry name" value="GGDEF"/>
    <property type="match status" value="1"/>
</dbReference>
<dbReference type="InterPro" id="IPR035965">
    <property type="entry name" value="PAS-like_dom_sf"/>
</dbReference>
<dbReference type="Gene3D" id="3.30.70.270">
    <property type="match status" value="1"/>
</dbReference>
<dbReference type="InterPro" id="IPR000014">
    <property type="entry name" value="PAS"/>
</dbReference>
<evidence type="ECO:0000259" key="4">
    <source>
        <dbReference type="PROSITE" id="PS50887"/>
    </source>
</evidence>
<organism evidence="5 6">
    <name type="scientific">Roseateles toxinivorans</name>
    <dbReference type="NCBI Taxonomy" id="270368"/>
    <lineage>
        <taxon>Bacteria</taxon>
        <taxon>Pseudomonadati</taxon>
        <taxon>Pseudomonadota</taxon>
        <taxon>Betaproteobacteria</taxon>
        <taxon>Burkholderiales</taxon>
        <taxon>Sphaerotilaceae</taxon>
        <taxon>Roseateles</taxon>
    </lineage>
</organism>
<dbReference type="CDD" id="cd00130">
    <property type="entry name" value="PAS"/>
    <property type="match status" value="3"/>
</dbReference>
<evidence type="ECO:0000313" key="5">
    <source>
        <dbReference type="EMBL" id="TDP74995.1"/>
    </source>
</evidence>
<feature type="transmembrane region" description="Helical" evidence="1">
    <location>
        <begin position="289"/>
        <end position="308"/>
    </location>
</feature>
<reference evidence="5 6" key="1">
    <citation type="submission" date="2019-03" db="EMBL/GenBank/DDBJ databases">
        <title>Genomic Encyclopedia of Type Strains, Phase IV (KMG-IV): sequencing the most valuable type-strain genomes for metagenomic binning, comparative biology and taxonomic classification.</title>
        <authorList>
            <person name="Goeker M."/>
        </authorList>
    </citation>
    <scope>NUCLEOTIDE SEQUENCE [LARGE SCALE GENOMIC DNA]</scope>
    <source>
        <strain evidence="5 6">DSM 16998</strain>
    </source>
</reference>
<keyword evidence="6" id="KW-1185">Reference proteome</keyword>
<dbReference type="InterPro" id="IPR000700">
    <property type="entry name" value="PAS-assoc_C"/>
</dbReference>
<dbReference type="PANTHER" id="PTHR44757">
    <property type="entry name" value="DIGUANYLATE CYCLASE DGCP"/>
    <property type="match status" value="1"/>
</dbReference>
<dbReference type="CDD" id="cd12915">
    <property type="entry name" value="PDC2_DGC_like"/>
    <property type="match status" value="1"/>
</dbReference>
<dbReference type="InterPro" id="IPR029787">
    <property type="entry name" value="Nucleotide_cyclase"/>
</dbReference>
<feature type="domain" description="PAC" evidence="3">
    <location>
        <begin position="530"/>
        <end position="582"/>
    </location>
</feature>
<feature type="domain" description="PAS" evidence="2">
    <location>
        <begin position="324"/>
        <end position="403"/>
    </location>
</feature>
<dbReference type="InterPro" id="IPR000160">
    <property type="entry name" value="GGDEF_dom"/>
</dbReference>
<dbReference type="InterPro" id="IPR043128">
    <property type="entry name" value="Rev_trsase/Diguanyl_cyclase"/>
</dbReference>
<protein>
    <submittedName>
        <fullName evidence="5">PAS domain S-box-containing protein/diguanylate cyclase (GGDEF)-like protein</fullName>
    </submittedName>
</protein>
<dbReference type="FunFam" id="3.30.70.270:FF:000001">
    <property type="entry name" value="Diguanylate cyclase domain protein"/>
    <property type="match status" value="1"/>
</dbReference>
<evidence type="ECO:0000256" key="1">
    <source>
        <dbReference type="SAM" id="Phobius"/>
    </source>
</evidence>
<dbReference type="InterPro" id="IPR052155">
    <property type="entry name" value="Biofilm_reg_signaling"/>
</dbReference>
<name>A0A4R6QV14_9BURK</name>
<dbReference type="Pfam" id="PF08448">
    <property type="entry name" value="PAS_4"/>
    <property type="match status" value="2"/>
</dbReference>
<dbReference type="CDD" id="cd01949">
    <property type="entry name" value="GGDEF"/>
    <property type="match status" value="1"/>
</dbReference>
<dbReference type="PROSITE" id="PS50113">
    <property type="entry name" value="PAC"/>
    <property type="match status" value="1"/>
</dbReference>
<gene>
    <name evidence="5" type="ORF">DES47_1011065</name>
</gene>
<keyword evidence="1" id="KW-0472">Membrane</keyword>
<evidence type="ECO:0000259" key="2">
    <source>
        <dbReference type="PROSITE" id="PS50112"/>
    </source>
</evidence>
<dbReference type="InParanoid" id="A0A4R6QV14"/>
<dbReference type="NCBIfam" id="TIGR00254">
    <property type="entry name" value="GGDEF"/>
    <property type="match status" value="1"/>
</dbReference>
<dbReference type="Pfam" id="PF00990">
    <property type="entry name" value="GGDEF"/>
    <property type="match status" value="1"/>
</dbReference>
<dbReference type="SUPFAM" id="SSF55073">
    <property type="entry name" value="Nucleotide cyclase"/>
    <property type="match status" value="1"/>
</dbReference>
<dbReference type="AlphaFoldDB" id="A0A4R6QV14"/>
<dbReference type="PANTHER" id="PTHR44757:SF2">
    <property type="entry name" value="BIOFILM ARCHITECTURE MAINTENANCE PROTEIN MBAA"/>
    <property type="match status" value="1"/>
</dbReference>
<proteinExistence type="predicted"/>
<sequence>MWRPQFVRPSQGWMGASSARLLVAAGLLATALAVILWMSLQLEYRTEVDALLDGSTRSTQKLASRTTEVLDRVLHTTQLIRRLRDSERQMNLKSLAAEGLLAQEFAKAIMVADKNGLVIDSAGTDLAPSVADEDYFKRLARAAPGSVDIGPTEFQQALDAPLLPISQRIDDAQGQFAGVVTVLIPARLLTSEHASSEAASTAVSLIGQDGLVRARLLNGKLSYGEKVNAERVAERVSTARALRLPTQSEIDGRERFITALPLDRYPLLAVVATDADQGLANYRRTRLRLLLWAAGFGTLLGLGTWLLLQQQRRVDASKKAQQQAESRLRAALEGSLDAISIMLAQRGPKGQLQDFLITDANSRAAEMVGLPLEQMLGRPLSEAFPAMRSSRAMETFEQVIVSREASTSELQATLGPMKGRWLHQQVVAVDDGVALISRDITDRKLSERDLDENRRFLQNLLDFLPLPVYAKSMRPDGLGLYEFWNHAAERSFHMPAAQVVGRTVRDLYAPADAQRFDDQDLQVLRDGKPRRFPGQIFDGPEGRRYFDTFKAPVLGVDGEMDHLLVIAEDVTERRAYAERLALASKVIAETADAVVVTDAEDRIIDVNRAFSAMTGRTLAQVEHRPATEVGLPPVPDFATLTGNADAQRWVGEAHLVLADGQGLDIWLSTSRIVDETSRATHHARVFSDISILKGHEKALQEMARRDSLTGLPNRRHFDERLAESLRRFARSGPAVTLMFIDLDGFKRVNDELGHEAGDQLLIAVARRLTACVRGTDLVFRLGGDEFTVLLEEAGDRAAVQTLCERIVASLSQPHLLGSHEAVTTPSIGVADAVIGESPDALCRRADQAMYEAKRGGKGTYRIAE</sequence>
<dbReference type="InterPro" id="IPR013656">
    <property type="entry name" value="PAS_4"/>
</dbReference>
<dbReference type="RefSeq" id="WP_133699575.1">
    <property type="nucleotide sequence ID" value="NZ_SNXS01000001.1"/>
</dbReference>
<dbReference type="Gene3D" id="3.30.450.20">
    <property type="entry name" value="PAS domain"/>
    <property type="match status" value="5"/>
</dbReference>
<dbReference type="GO" id="GO:0003824">
    <property type="term" value="F:catalytic activity"/>
    <property type="evidence" value="ECO:0007669"/>
    <property type="project" value="UniProtKB-ARBA"/>
</dbReference>
<accession>A0A4R6QV14</accession>
<dbReference type="SMART" id="SM00267">
    <property type="entry name" value="GGDEF"/>
    <property type="match status" value="1"/>
</dbReference>
<dbReference type="EMBL" id="SNXS01000001">
    <property type="protein sequence ID" value="TDP74995.1"/>
    <property type="molecule type" value="Genomic_DNA"/>
</dbReference>
<dbReference type="CDD" id="cd12914">
    <property type="entry name" value="PDC1_DGC_like"/>
    <property type="match status" value="1"/>
</dbReference>
<feature type="transmembrane region" description="Helical" evidence="1">
    <location>
        <begin position="20"/>
        <end position="40"/>
    </location>
</feature>